<comment type="caution">
    <text evidence="2">The sequence shown here is derived from an EMBL/GenBank/DDBJ whole genome shotgun (WGS) entry which is preliminary data.</text>
</comment>
<gene>
    <name evidence="2" type="ORF">U732_4095</name>
</gene>
<evidence type="ECO:0000313" key="3">
    <source>
        <dbReference type="Proteomes" id="UP000031366"/>
    </source>
</evidence>
<dbReference type="OrthoDB" id="9991989at2"/>
<keyword evidence="1" id="KW-0812">Transmembrane</keyword>
<organism evidence="2 3">
    <name type="scientific">Clostridium argentinense CDC 2741</name>
    <dbReference type="NCBI Taxonomy" id="1418104"/>
    <lineage>
        <taxon>Bacteria</taxon>
        <taxon>Bacillati</taxon>
        <taxon>Bacillota</taxon>
        <taxon>Clostridia</taxon>
        <taxon>Eubacteriales</taxon>
        <taxon>Clostridiaceae</taxon>
        <taxon>Clostridium</taxon>
    </lineage>
</organism>
<accession>A0A0C1U6K3</accession>
<proteinExistence type="predicted"/>
<keyword evidence="1" id="KW-1133">Transmembrane helix</keyword>
<sequence>MNFKEIIDNYAYDEIDNIFDISVDDISSLCNESSFYKNNVFYLLQHKFFQFEKMNKKKELAYVSHLISFHIFIILTPVLADELAFSYAKKSLEFDSENVNYKEWILFFNDKLEEELLYKYAEDVLGINESSMLAKSVLGILVD</sequence>
<reference evidence="2 3" key="1">
    <citation type="journal article" date="2015" name="Infect. Genet. Evol.">
        <title>Genomic sequences of six botulinum neurotoxin-producing strains representing three clostridial species illustrate the mobility and diversity of botulinum neurotoxin genes.</title>
        <authorList>
            <person name="Smith T.J."/>
            <person name="Hill K.K."/>
            <person name="Xie G."/>
            <person name="Foley B.T."/>
            <person name="Williamson C.H."/>
            <person name="Foster J.T."/>
            <person name="Johnson S.L."/>
            <person name="Chertkov O."/>
            <person name="Teshima H."/>
            <person name="Gibbons H.S."/>
            <person name="Johnsky L.A."/>
            <person name="Karavis M.A."/>
            <person name="Smith L.A."/>
        </authorList>
    </citation>
    <scope>NUCLEOTIDE SEQUENCE [LARGE SCALE GENOMIC DNA]</scope>
    <source>
        <strain evidence="2 3">CDC 2741</strain>
    </source>
</reference>
<keyword evidence="3" id="KW-1185">Reference proteome</keyword>
<protein>
    <submittedName>
        <fullName evidence="2">Uncharacterized protein</fullName>
    </submittedName>
</protein>
<evidence type="ECO:0000313" key="2">
    <source>
        <dbReference type="EMBL" id="KIE48344.1"/>
    </source>
</evidence>
<name>A0A0C1U6K3_9CLOT</name>
<dbReference type="RefSeq" id="WP_039629886.1">
    <property type="nucleotide sequence ID" value="NZ_AYSO01000010.1"/>
</dbReference>
<feature type="transmembrane region" description="Helical" evidence="1">
    <location>
        <begin position="60"/>
        <end position="80"/>
    </location>
</feature>
<dbReference type="Proteomes" id="UP000031366">
    <property type="component" value="Unassembled WGS sequence"/>
</dbReference>
<evidence type="ECO:0000256" key="1">
    <source>
        <dbReference type="SAM" id="Phobius"/>
    </source>
</evidence>
<dbReference type="AlphaFoldDB" id="A0A0C1U6K3"/>
<keyword evidence="1" id="KW-0472">Membrane</keyword>
<dbReference type="EMBL" id="AYSO01000010">
    <property type="protein sequence ID" value="KIE48344.1"/>
    <property type="molecule type" value="Genomic_DNA"/>
</dbReference>